<keyword evidence="11" id="KW-1185">Reference proteome</keyword>
<dbReference type="InterPro" id="IPR004089">
    <property type="entry name" value="MCPsignal_dom"/>
</dbReference>
<comment type="similarity">
    <text evidence="4">Belongs to the methyl-accepting chemotaxis (MCP) protein family.</text>
</comment>
<keyword evidence="2" id="KW-0997">Cell inner membrane</keyword>
<evidence type="ECO:0008006" key="12">
    <source>
        <dbReference type="Google" id="ProtNLM"/>
    </source>
</evidence>
<evidence type="ECO:0000259" key="9">
    <source>
        <dbReference type="PROSITE" id="PS50885"/>
    </source>
</evidence>
<evidence type="ECO:0000256" key="5">
    <source>
        <dbReference type="PROSITE-ProRule" id="PRU00284"/>
    </source>
</evidence>
<dbReference type="KEGG" id="ddu:GF1_08180"/>
<proteinExistence type="inferred from homology"/>
<feature type="domain" description="T-SNARE coiled-coil homology" evidence="8">
    <location>
        <begin position="609"/>
        <end position="671"/>
    </location>
</feature>
<gene>
    <name evidence="10" type="ORF">GF1_08180</name>
</gene>
<dbReference type="Proteomes" id="UP001063350">
    <property type="component" value="Chromosome"/>
</dbReference>
<keyword evidence="6" id="KW-0812">Transmembrane</keyword>
<feature type="transmembrane region" description="Helical" evidence="6">
    <location>
        <begin position="13"/>
        <end position="35"/>
    </location>
</feature>
<dbReference type="RefSeq" id="WP_267928344.1">
    <property type="nucleotide sequence ID" value="NZ_AP024233.1"/>
</dbReference>
<dbReference type="PROSITE" id="PS50111">
    <property type="entry name" value="CHEMOTAXIS_TRANSDUC_2"/>
    <property type="match status" value="1"/>
</dbReference>
<feature type="domain" description="HAMP" evidence="9">
    <location>
        <begin position="376"/>
        <end position="431"/>
    </location>
</feature>
<dbReference type="InterPro" id="IPR003660">
    <property type="entry name" value="HAMP_dom"/>
</dbReference>
<dbReference type="GO" id="GO:0005886">
    <property type="term" value="C:plasma membrane"/>
    <property type="evidence" value="ECO:0007669"/>
    <property type="project" value="UniProtKB-SubCell"/>
</dbReference>
<evidence type="ECO:0000256" key="2">
    <source>
        <dbReference type="ARBA" id="ARBA00022519"/>
    </source>
</evidence>
<dbReference type="Pfam" id="PF00015">
    <property type="entry name" value="MCPsignal"/>
    <property type="match status" value="1"/>
</dbReference>
<evidence type="ECO:0000256" key="4">
    <source>
        <dbReference type="ARBA" id="ARBA00029447"/>
    </source>
</evidence>
<dbReference type="SUPFAM" id="SSF58104">
    <property type="entry name" value="Methyl-accepting chemotaxis protein (MCP) signaling domain"/>
    <property type="match status" value="1"/>
</dbReference>
<evidence type="ECO:0000313" key="10">
    <source>
        <dbReference type="EMBL" id="BCO08442.1"/>
    </source>
</evidence>
<dbReference type="AlphaFoldDB" id="A0A915XJ93"/>
<dbReference type="CDD" id="cd06225">
    <property type="entry name" value="HAMP"/>
    <property type="match status" value="1"/>
</dbReference>
<dbReference type="SMART" id="SM00304">
    <property type="entry name" value="HAMP"/>
    <property type="match status" value="1"/>
</dbReference>
<evidence type="ECO:0000313" key="11">
    <source>
        <dbReference type="Proteomes" id="UP001063350"/>
    </source>
</evidence>
<organism evidence="10 11">
    <name type="scientific">Desulfolithobacter dissulfuricans</name>
    <dbReference type="NCBI Taxonomy" id="2795293"/>
    <lineage>
        <taxon>Bacteria</taxon>
        <taxon>Pseudomonadati</taxon>
        <taxon>Thermodesulfobacteriota</taxon>
        <taxon>Desulfobulbia</taxon>
        <taxon>Desulfobulbales</taxon>
        <taxon>Desulfobulbaceae</taxon>
        <taxon>Desulfolithobacter</taxon>
    </lineage>
</organism>
<evidence type="ECO:0000259" key="7">
    <source>
        <dbReference type="PROSITE" id="PS50111"/>
    </source>
</evidence>
<dbReference type="SMART" id="SM00283">
    <property type="entry name" value="MA"/>
    <property type="match status" value="1"/>
</dbReference>
<dbReference type="GO" id="GO:0007165">
    <property type="term" value="P:signal transduction"/>
    <property type="evidence" value="ECO:0007669"/>
    <property type="project" value="UniProtKB-KW"/>
</dbReference>
<evidence type="ECO:0000259" key="8">
    <source>
        <dbReference type="PROSITE" id="PS50192"/>
    </source>
</evidence>
<accession>A0A915XJ93</accession>
<dbReference type="PROSITE" id="PS50885">
    <property type="entry name" value="HAMP"/>
    <property type="match status" value="1"/>
</dbReference>
<dbReference type="InterPro" id="IPR000727">
    <property type="entry name" value="T_SNARE_dom"/>
</dbReference>
<dbReference type="EMBL" id="AP024233">
    <property type="protein sequence ID" value="BCO08442.1"/>
    <property type="molecule type" value="Genomic_DNA"/>
</dbReference>
<protein>
    <recommendedName>
        <fullName evidence="12">Methyl-accepting chemotaxis protein</fullName>
    </recommendedName>
</protein>
<keyword evidence="2" id="KW-1003">Cell membrane</keyword>
<keyword evidence="6" id="KW-1133">Transmembrane helix</keyword>
<comment type="subcellular location">
    <subcellularLocation>
        <location evidence="1">Cell inner membrane</location>
        <topology evidence="1">Multi-pass membrane protein</topology>
    </subcellularLocation>
</comment>
<dbReference type="PANTHER" id="PTHR32089">
    <property type="entry name" value="METHYL-ACCEPTING CHEMOTAXIS PROTEIN MCPB"/>
    <property type="match status" value="1"/>
</dbReference>
<sequence>MSKVNSWSIGKKLVVMFTLVTVVASIGGIVGLIYIGKINKILNRVVDVAAPMVETSDDLIANLWEANKVAEEILAEDDVAALKQLRIEFDQLAGEYDVAYNELKNLVTDPDILKRIEEARKKQQSLVRRVGQMYVAHRDELVSKKEAEQLLEQFDTVGTTLAEKLEKVIKRNRDEMAVAEELGDSMEARGNGSVAELNRILGNLFDHDYPMVEAALRLRYLQADLRDTSGEYLAGETEEEIASSEREFAALVELMKPHFDTLLQFSETTAEKRAVEDLKNSFDQWVETAIGPDGLFAKHGNYIQAKNRAAQLTVQLEQDADNAASVIDSIVEDADRVSDMSDDAAAKVVAMARRAILITILLGLFLGFSSGLVVARGISRPIEETVDLLEKISRGDLSNDVPERLRKRKDEVGSLTTSLHAMNLSLRKLIGELVGNVHTTSSAATELSSISEQVTGISELNSAKASTVAAAAEEMSVNMDSVASAAEEATTNISLVVSATDDMTSAINEIAENTSRASAISSEAVSDVKTASQKVNELGRAAVEIGKVTETITDISDQTNLLALNATIEAARAGEAGKGFAVVANEIKELAKQTAEATGEIKAQIEGIQNSTKDTVTSITQISSVIDEVNNTVAAIAAAVEQQTATTREIADNMTQAAQGLQEVNENVSQGSMVSTDISKEIAEVNQSTLEMANASKQMMESVLELSKLSEALRELASTFKL</sequence>
<feature type="transmembrane region" description="Helical" evidence="6">
    <location>
        <begin position="355"/>
        <end position="375"/>
    </location>
</feature>
<name>A0A915XJ93_9BACT</name>
<keyword evidence="6" id="KW-0472">Membrane</keyword>
<dbReference type="PROSITE" id="PS50192">
    <property type="entry name" value="T_SNARE"/>
    <property type="match status" value="1"/>
</dbReference>
<evidence type="ECO:0000256" key="3">
    <source>
        <dbReference type="ARBA" id="ARBA00023224"/>
    </source>
</evidence>
<feature type="domain" description="Methyl-accepting transducer" evidence="7">
    <location>
        <begin position="436"/>
        <end position="686"/>
    </location>
</feature>
<reference evidence="10" key="1">
    <citation type="submission" date="2020-12" db="EMBL/GenBank/DDBJ databases">
        <title>Desulfobium dissulfuricans gen. nov., sp. nov., a novel mesophilic, sulfate-reducing bacterium isolated from a deep-sea hydrothermal vent.</title>
        <authorList>
            <person name="Hashimoto Y."/>
            <person name="Tame A."/>
            <person name="Sawayama S."/>
            <person name="Miyazaki J."/>
            <person name="Takai K."/>
            <person name="Nakagawa S."/>
        </authorList>
    </citation>
    <scope>NUCLEOTIDE SEQUENCE</scope>
    <source>
        <strain evidence="10">GF1</strain>
    </source>
</reference>
<dbReference type="Gene3D" id="6.10.340.10">
    <property type="match status" value="1"/>
</dbReference>
<dbReference type="Pfam" id="PF00672">
    <property type="entry name" value="HAMP"/>
    <property type="match status" value="1"/>
</dbReference>
<dbReference type="PANTHER" id="PTHR32089:SF112">
    <property type="entry name" value="LYSOZYME-LIKE PROTEIN-RELATED"/>
    <property type="match status" value="1"/>
</dbReference>
<evidence type="ECO:0000256" key="6">
    <source>
        <dbReference type="SAM" id="Phobius"/>
    </source>
</evidence>
<keyword evidence="3 5" id="KW-0807">Transducer</keyword>
<dbReference type="Gene3D" id="1.10.287.950">
    <property type="entry name" value="Methyl-accepting chemotaxis protein"/>
    <property type="match status" value="1"/>
</dbReference>
<evidence type="ECO:0000256" key="1">
    <source>
        <dbReference type="ARBA" id="ARBA00004429"/>
    </source>
</evidence>